<dbReference type="PANTHER" id="PTHR22807">
    <property type="entry name" value="NOP2 YEAST -RELATED NOL1/NOP2/FMU SUN DOMAIN-CONTAINING"/>
    <property type="match status" value="1"/>
</dbReference>
<dbReference type="EMBL" id="BMFA01000004">
    <property type="protein sequence ID" value="GGB45433.1"/>
    <property type="molecule type" value="Genomic_DNA"/>
</dbReference>
<dbReference type="PRINTS" id="PR02008">
    <property type="entry name" value="RCMTFAMILY"/>
</dbReference>
<dbReference type="InterPro" id="IPR001678">
    <property type="entry name" value="MeTrfase_RsmB-F_NOP2_dom"/>
</dbReference>
<keyword evidence="1 5" id="KW-0489">Methyltransferase</keyword>
<evidence type="ECO:0000313" key="7">
    <source>
        <dbReference type="EMBL" id="GGB45433.1"/>
    </source>
</evidence>
<keyword evidence="4 5" id="KW-0694">RNA-binding</keyword>
<evidence type="ECO:0000256" key="3">
    <source>
        <dbReference type="ARBA" id="ARBA00022691"/>
    </source>
</evidence>
<gene>
    <name evidence="7" type="primary">sun</name>
    <name evidence="7" type="ORF">GCM10011316_16850</name>
</gene>
<evidence type="ECO:0000256" key="5">
    <source>
        <dbReference type="PROSITE-ProRule" id="PRU01023"/>
    </source>
</evidence>
<dbReference type="GO" id="GO:0003723">
    <property type="term" value="F:RNA binding"/>
    <property type="evidence" value="ECO:0007669"/>
    <property type="project" value="UniProtKB-UniRule"/>
</dbReference>
<reference evidence="7" key="1">
    <citation type="journal article" date="2014" name="Int. J. Syst. Evol. Microbiol.">
        <title>Complete genome sequence of Corynebacterium casei LMG S-19264T (=DSM 44701T), isolated from a smear-ripened cheese.</title>
        <authorList>
            <consortium name="US DOE Joint Genome Institute (JGI-PGF)"/>
            <person name="Walter F."/>
            <person name="Albersmeier A."/>
            <person name="Kalinowski J."/>
            <person name="Ruckert C."/>
        </authorList>
    </citation>
    <scope>NUCLEOTIDE SEQUENCE</scope>
    <source>
        <strain evidence="7">CGMCC 1.12426</strain>
    </source>
</reference>
<evidence type="ECO:0000313" key="8">
    <source>
        <dbReference type="Proteomes" id="UP000605148"/>
    </source>
</evidence>
<sequence>MELSMRDGGRLAAAIEVLQDMETRHRPAQVALRDWGASHRFAGSGDRTVIGNLVFDALRHKASLGAALGTADIRALVLATYAHTWGMGMDKLEEVLTADPHAPDRLSETEKTALAGVSAINLDGAAASDVPEWLWPSFQAAFGTCALAEGRALAQRAPIDLRVNTLKADPERVLERLRHTHPVPGTFAATAIRIKPRPGSGRMPHVQAEEGYRKGWFELQDEASQIVALLSGVNVGDQVLDFCAGGGGKTLAMAAVMENKGQIYAHDADRLRLAPIHERLQRAGVRNVQVRDPASSSLDDLKEGMDTVFVDAPCSGTGVWRRRPDSKWRLSEGALKDRIADQRSVLREAAGFVKPGGNLVYVTCSVLPEENDHQIEEFLAEHAQFQPASALARWRAVFPGKVEPVYRSTRGDILLTPATTETDGFFCALLKRKPA</sequence>
<dbReference type="AlphaFoldDB" id="A0A916TIT0"/>
<name>A0A916TIT0_9HYPH</name>
<dbReference type="InterPro" id="IPR023267">
    <property type="entry name" value="RCMT"/>
</dbReference>
<comment type="similarity">
    <text evidence="5">Belongs to the class I-like SAM-binding methyltransferase superfamily. RsmB/NOP family.</text>
</comment>
<feature type="binding site" evidence="5">
    <location>
        <position position="267"/>
    </location>
    <ligand>
        <name>S-adenosyl-L-methionine</name>
        <dbReference type="ChEBI" id="CHEBI:59789"/>
    </ligand>
</feature>
<dbReference type="Pfam" id="PF01189">
    <property type="entry name" value="Methyltr_RsmB-F"/>
    <property type="match status" value="1"/>
</dbReference>
<proteinExistence type="inferred from homology"/>
<dbReference type="InterPro" id="IPR054728">
    <property type="entry name" value="RsmB-like_ferredoxin"/>
</dbReference>
<dbReference type="Gene3D" id="3.40.50.150">
    <property type="entry name" value="Vaccinia Virus protein VP39"/>
    <property type="match status" value="1"/>
</dbReference>
<dbReference type="GO" id="GO:0008173">
    <property type="term" value="F:RNA methyltransferase activity"/>
    <property type="evidence" value="ECO:0007669"/>
    <property type="project" value="InterPro"/>
</dbReference>
<comment type="caution">
    <text evidence="7">The sequence shown here is derived from an EMBL/GenBank/DDBJ whole genome shotgun (WGS) entry which is preliminary data.</text>
</comment>
<dbReference type="InterPro" id="IPR029063">
    <property type="entry name" value="SAM-dependent_MTases_sf"/>
</dbReference>
<feature type="binding site" evidence="5">
    <location>
        <position position="311"/>
    </location>
    <ligand>
        <name>S-adenosyl-L-methionine</name>
        <dbReference type="ChEBI" id="CHEBI:59789"/>
    </ligand>
</feature>
<dbReference type="SUPFAM" id="SSF53335">
    <property type="entry name" value="S-adenosyl-L-methionine-dependent methyltransferases"/>
    <property type="match status" value="1"/>
</dbReference>
<evidence type="ECO:0000256" key="4">
    <source>
        <dbReference type="ARBA" id="ARBA00022884"/>
    </source>
</evidence>
<dbReference type="PANTHER" id="PTHR22807:SF53">
    <property type="entry name" value="RIBOSOMAL RNA SMALL SUBUNIT METHYLTRANSFERASE B-RELATED"/>
    <property type="match status" value="1"/>
</dbReference>
<evidence type="ECO:0000256" key="2">
    <source>
        <dbReference type="ARBA" id="ARBA00022679"/>
    </source>
</evidence>
<evidence type="ECO:0000259" key="6">
    <source>
        <dbReference type="PROSITE" id="PS51686"/>
    </source>
</evidence>
<feature type="active site" description="Nucleophile" evidence="5">
    <location>
        <position position="364"/>
    </location>
</feature>
<evidence type="ECO:0000256" key="1">
    <source>
        <dbReference type="ARBA" id="ARBA00022603"/>
    </source>
</evidence>
<dbReference type="Pfam" id="PF22458">
    <property type="entry name" value="RsmF-B_ferredox"/>
    <property type="match status" value="1"/>
</dbReference>
<keyword evidence="2 5" id="KW-0808">Transferase</keyword>
<dbReference type="InterPro" id="IPR049560">
    <property type="entry name" value="MeTrfase_RsmB-F_NOP2_cat"/>
</dbReference>
<protein>
    <submittedName>
        <fullName evidence="7">MFS transporter</fullName>
    </submittedName>
</protein>
<organism evidence="7 8">
    <name type="scientific">Roseibium aquae</name>
    <dbReference type="NCBI Taxonomy" id="1323746"/>
    <lineage>
        <taxon>Bacteria</taxon>
        <taxon>Pseudomonadati</taxon>
        <taxon>Pseudomonadota</taxon>
        <taxon>Alphaproteobacteria</taxon>
        <taxon>Hyphomicrobiales</taxon>
        <taxon>Stappiaceae</taxon>
        <taxon>Roseibium</taxon>
    </lineage>
</organism>
<keyword evidence="8" id="KW-1185">Reference proteome</keyword>
<accession>A0A916TIT0</accession>
<feature type="domain" description="SAM-dependent MTase RsmB/NOP-type" evidence="6">
    <location>
        <begin position="149"/>
        <end position="433"/>
    </location>
</feature>
<keyword evidence="3 5" id="KW-0949">S-adenosyl-L-methionine</keyword>
<comment type="caution">
    <text evidence="5">Lacks conserved residue(s) required for the propagation of feature annotation.</text>
</comment>
<dbReference type="PROSITE" id="PS51686">
    <property type="entry name" value="SAM_MT_RSMB_NOP"/>
    <property type="match status" value="1"/>
</dbReference>
<dbReference type="Proteomes" id="UP000605148">
    <property type="component" value="Unassembled WGS sequence"/>
</dbReference>
<dbReference type="GO" id="GO:0001510">
    <property type="term" value="P:RNA methylation"/>
    <property type="evidence" value="ECO:0007669"/>
    <property type="project" value="InterPro"/>
</dbReference>
<reference evidence="7" key="2">
    <citation type="submission" date="2020-09" db="EMBL/GenBank/DDBJ databases">
        <authorList>
            <person name="Sun Q."/>
            <person name="Zhou Y."/>
        </authorList>
    </citation>
    <scope>NUCLEOTIDE SEQUENCE</scope>
    <source>
        <strain evidence="7">CGMCC 1.12426</strain>
    </source>
</reference>